<keyword evidence="2" id="KW-1185">Reference proteome</keyword>
<reference evidence="1 2" key="1">
    <citation type="journal article" date="2021" name="Hortic Res">
        <title>High-quality reference genome and annotation aids understanding of berry development for evergreen blueberry (Vaccinium darrowii).</title>
        <authorList>
            <person name="Yu J."/>
            <person name="Hulse-Kemp A.M."/>
            <person name="Babiker E."/>
            <person name="Staton M."/>
        </authorList>
    </citation>
    <scope>NUCLEOTIDE SEQUENCE [LARGE SCALE GENOMIC DNA]</scope>
    <source>
        <strain evidence="2">cv. NJ 8807/NJ 8810</strain>
        <tissue evidence="1">Young leaf</tissue>
    </source>
</reference>
<accession>A0ACB7XMF1</accession>
<protein>
    <submittedName>
        <fullName evidence="1">Uncharacterized protein</fullName>
    </submittedName>
</protein>
<comment type="caution">
    <text evidence="1">The sequence shown here is derived from an EMBL/GenBank/DDBJ whole genome shotgun (WGS) entry which is preliminary data.</text>
</comment>
<dbReference type="Proteomes" id="UP000828048">
    <property type="component" value="Chromosome 1"/>
</dbReference>
<organism evidence="1 2">
    <name type="scientific">Vaccinium darrowii</name>
    <dbReference type="NCBI Taxonomy" id="229202"/>
    <lineage>
        <taxon>Eukaryota</taxon>
        <taxon>Viridiplantae</taxon>
        <taxon>Streptophyta</taxon>
        <taxon>Embryophyta</taxon>
        <taxon>Tracheophyta</taxon>
        <taxon>Spermatophyta</taxon>
        <taxon>Magnoliopsida</taxon>
        <taxon>eudicotyledons</taxon>
        <taxon>Gunneridae</taxon>
        <taxon>Pentapetalae</taxon>
        <taxon>asterids</taxon>
        <taxon>Ericales</taxon>
        <taxon>Ericaceae</taxon>
        <taxon>Vaccinioideae</taxon>
        <taxon>Vaccinieae</taxon>
        <taxon>Vaccinium</taxon>
    </lineage>
</organism>
<name>A0ACB7XMF1_9ERIC</name>
<dbReference type="EMBL" id="CM037151">
    <property type="protein sequence ID" value="KAH7842116.1"/>
    <property type="molecule type" value="Genomic_DNA"/>
</dbReference>
<evidence type="ECO:0000313" key="1">
    <source>
        <dbReference type="EMBL" id="KAH7842116.1"/>
    </source>
</evidence>
<sequence>MGTERFNQGKHGHIWKNLETSERGHYYWPKEVSISHLFPKSIEGNSVWMFASKVELTVDNIRTGLKDFRQIRNVAKYAARLGQSFSSSREVWKYAVSVWMILKLFLMSRLEHVESIMCPLMGLGKSQMV</sequence>
<evidence type="ECO:0000313" key="2">
    <source>
        <dbReference type="Proteomes" id="UP000828048"/>
    </source>
</evidence>
<proteinExistence type="predicted"/>
<gene>
    <name evidence="1" type="ORF">Vadar_001623</name>
</gene>